<dbReference type="InterPro" id="IPR036291">
    <property type="entry name" value="NAD(P)-bd_dom_sf"/>
</dbReference>
<dbReference type="Pfam" id="PF13561">
    <property type="entry name" value="adh_short_C2"/>
    <property type="match status" value="1"/>
</dbReference>
<proteinExistence type="inferred from homology"/>
<dbReference type="EMBL" id="CP132914">
    <property type="protein sequence ID" value="WMB74380.1"/>
    <property type="molecule type" value="Genomic_DNA"/>
</dbReference>
<dbReference type="RefSeq" id="WP_105251919.1">
    <property type="nucleotide sequence ID" value="NZ_CP132914.1"/>
</dbReference>
<evidence type="ECO:0000256" key="2">
    <source>
        <dbReference type="ARBA" id="ARBA00023002"/>
    </source>
</evidence>
<dbReference type="PRINTS" id="PR00080">
    <property type="entry name" value="SDRFAMILY"/>
</dbReference>
<evidence type="ECO:0000313" key="3">
    <source>
        <dbReference type="EMBL" id="WMB74380.1"/>
    </source>
</evidence>
<dbReference type="PANTHER" id="PTHR42879">
    <property type="entry name" value="3-OXOACYL-(ACYL-CARRIER-PROTEIN) REDUCTASE"/>
    <property type="match status" value="1"/>
</dbReference>
<dbReference type="PRINTS" id="PR00081">
    <property type="entry name" value="GDHRDH"/>
</dbReference>
<dbReference type="InterPro" id="IPR020904">
    <property type="entry name" value="Sc_DH/Rdtase_CS"/>
</dbReference>
<dbReference type="InterPro" id="IPR002347">
    <property type="entry name" value="SDR_fam"/>
</dbReference>
<dbReference type="KEGG" id="sog:RA178_07150"/>
<dbReference type="FunFam" id="3.40.50.720:FF:000173">
    <property type="entry name" value="3-oxoacyl-[acyl-carrier protein] reductase"/>
    <property type="match status" value="1"/>
</dbReference>
<dbReference type="PANTHER" id="PTHR42879:SF2">
    <property type="entry name" value="3-OXOACYL-[ACYL-CARRIER-PROTEIN] REDUCTASE FABG"/>
    <property type="match status" value="1"/>
</dbReference>
<dbReference type="PROSITE" id="PS00061">
    <property type="entry name" value="ADH_SHORT"/>
    <property type="match status" value="1"/>
</dbReference>
<dbReference type="SUPFAM" id="SSF51735">
    <property type="entry name" value="NAD(P)-binding Rossmann-fold domains"/>
    <property type="match status" value="1"/>
</dbReference>
<name>A0AA50Q814_9GAMM</name>
<comment type="similarity">
    <text evidence="1">Belongs to the short-chain dehydrogenases/reductases (SDR) family.</text>
</comment>
<evidence type="ECO:0000256" key="1">
    <source>
        <dbReference type="ARBA" id="ARBA00006484"/>
    </source>
</evidence>
<accession>A0AA50Q814</accession>
<keyword evidence="2" id="KW-0560">Oxidoreductase</keyword>
<sequence length="244" mass="26086">MTKLVLITGGSRGIGAELARSFAANDYLVAMTYCHNANAATKLAEELGPNVYAFYLDQSIPDSISTCVNAIEHHFSRTIDILINNGAIAQEKPYLEITANDFEAMLNTNLRGPFLLTQACIPAMQANTWGKIINISSIGGQWGGFNQVHYAAAKAGLLNLTKSIAKIYSADGINCNAISIGLVETEMTRNELASELGKQKVAAIPAKRLGHTSDINAIALFLASDDSSYLCGQTLNANGGMYFS</sequence>
<dbReference type="AlphaFoldDB" id="A0AA50Q814"/>
<dbReference type="Proteomes" id="UP001236800">
    <property type="component" value="Chromosome"/>
</dbReference>
<dbReference type="Gene3D" id="3.40.50.720">
    <property type="entry name" value="NAD(P)-binding Rossmann-like Domain"/>
    <property type="match status" value="1"/>
</dbReference>
<dbReference type="GO" id="GO:0032787">
    <property type="term" value="P:monocarboxylic acid metabolic process"/>
    <property type="evidence" value="ECO:0007669"/>
    <property type="project" value="UniProtKB-ARBA"/>
</dbReference>
<protein>
    <submittedName>
        <fullName evidence="3">SDR family oxidoreductase</fullName>
    </submittedName>
</protein>
<gene>
    <name evidence="3" type="ORF">RA178_07150</name>
</gene>
<dbReference type="GO" id="GO:0016491">
    <property type="term" value="F:oxidoreductase activity"/>
    <property type="evidence" value="ECO:0007669"/>
    <property type="project" value="UniProtKB-KW"/>
</dbReference>
<reference evidence="3" key="1">
    <citation type="submission" date="2023-08" db="EMBL/GenBank/DDBJ databases">
        <title>Complete genome sequence of Shewanella oncorhynchi Z-P2, a siderophore putrebactin-producing bacterium.</title>
        <authorList>
            <person name="Zhang Y."/>
        </authorList>
    </citation>
    <scope>NUCLEOTIDE SEQUENCE</scope>
    <source>
        <strain evidence="3">Z-P2</strain>
    </source>
</reference>
<organism evidence="3">
    <name type="scientific">Shewanella oncorhynchi</name>
    <dbReference type="NCBI Taxonomy" id="2726434"/>
    <lineage>
        <taxon>Bacteria</taxon>
        <taxon>Pseudomonadati</taxon>
        <taxon>Pseudomonadota</taxon>
        <taxon>Gammaproteobacteria</taxon>
        <taxon>Alteromonadales</taxon>
        <taxon>Shewanellaceae</taxon>
        <taxon>Shewanella</taxon>
    </lineage>
</organism>
<dbReference type="GeneID" id="301338948"/>
<dbReference type="InterPro" id="IPR050259">
    <property type="entry name" value="SDR"/>
</dbReference>